<name>A0A0K2SVL8_LEPSM</name>
<accession>A0A0K2SVL8</accession>
<proteinExistence type="predicted"/>
<sequence>MYFCLTYVSCINHFFFFSFIHSDFQTLLTQLNETYEKYGIEDNECRKLIACQTGKSNGKMYNQLSHDVFEIFDKIIPDSYNSEELDGSFDLIYNAFVRGKDTKSDPKYCVNSYGNNCSFKL</sequence>
<reference evidence="1" key="1">
    <citation type="submission" date="2014-05" db="EMBL/GenBank/DDBJ databases">
        <authorList>
            <person name="Chronopoulou M."/>
        </authorList>
    </citation>
    <scope>NUCLEOTIDE SEQUENCE</scope>
    <source>
        <tissue evidence="1">Whole organism</tissue>
    </source>
</reference>
<organism evidence="1">
    <name type="scientific">Lepeophtheirus salmonis</name>
    <name type="common">Salmon louse</name>
    <name type="synonym">Caligus salmonis</name>
    <dbReference type="NCBI Taxonomy" id="72036"/>
    <lineage>
        <taxon>Eukaryota</taxon>
        <taxon>Metazoa</taxon>
        <taxon>Ecdysozoa</taxon>
        <taxon>Arthropoda</taxon>
        <taxon>Crustacea</taxon>
        <taxon>Multicrustacea</taxon>
        <taxon>Hexanauplia</taxon>
        <taxon>Copepoda</taxon>
        <taxon>Siphonostomatoida</taxon>
        <taxon>Caligidae</taxon>
        <taxon>Lepeophtheirus</taxon>
    </lineage>
</organism>
<protein>
    <submittedName>
        <fullName evidence="1">Uncharacterized protein</fullName>
    </submittedName>
</protein>
<evidence type="ECO:0000313" key="1">
    <source>
        <dbReference type="EMBL" id="CDW17520.1"/>
    </source>
</evidence>
<dbReference type="EMBL" id="HACA01000159">
    <property type="protein sequence ID" value="CDW17520.1"/>
    <property type="molecule type" value="Transcribed_RNA"/>
</dbReference>
<dbReference type="AlphaFoldDB" id="A0A0K2SVL8"/>